<evidence type="ECO:0000256" key="10">
    <source>
        <dbReference type="SAM" id="MobiDB-lite"/>
    </source>
</evidence>
<feature type="transmembrane region" description="Helical" evidence="9">
    <location>
        <begin position="348"/>
        <end position="370"/>
    </location>
</feature>
<sequence length="892" mass="99557">MGGCGSPSGGPPRVPVLWGVFGCLQLRSPPCLSLVQGADHAQSRSMNDIADTPSTDQMKNKFMKKIPRDAEASNVLVGEVDFLNKPFVAFVRLAQATTLGGLTEVPVPTRFLFILLGPQGKAKSYNEIGRAIATLMVDDLFSDVAYKARDREDLIAGIDEFLDEVIVLPPGEWDPKIRIEPPKKVPTADKRKSVFSLNEVVQMNGTAGGGGGLSEDEEMPAQHELGEELAFTGRFCGGLYLDIKRKLPWLPSDFYEGFHIQSISAVLFIYLGCITNAITFGGLLGDATDNYQGVMESFLGTAFAGSVFCLFGGQPLIILSSTGPILIFEKLLFEFSKNNGIDYMELRLWIGIHSCLQCFILVASDASYIIKYMTRFTEEGFSSLISFIFISDAIKKMVGAFKYYPINTDFKPDYVTTYKCECLAPDPIPMPDNSSSISGLNVTALDWSQLSKKECLKYGGSLVGKSCKYVPDLALMSFILFFGTYSMTVSLKKFKFSRYFPTKLRKLISDFSIFMSIMTFVGLDMLVGLKTPKLIVPTEFKPTRPDRGWLVMPFGKNPWWIYLGSFVPALLVTILIFMDQQISAVIVNRKENKLKKGCGYHLDLFWVGVLMAACSFLGLPWYVAATVISIAHIDSLKMESESSAPGEQPQFLGVREQRVTGILVFVLTGVSIFLAPILKFIPMPVLYGVFLYMGVASLSGIQFWDRIKLYLMPSKHQPDFTYLRHVPLRRVHLFTLIQIICLAVLWVLKSTFLAIIFPVMILGLMVVRKMLDMVFSQHDLAWLDDLLPEKEKKKKEDDKKKRKEKEKKKPKADDSGEEEKYHGYSNHSPSSESDLDRSITLHLKISCPSSPAMPMGRGMACPVPQVKIEMESDYDSDTDCLRGRDISSETTL</sequence>
<feature type="transmembrane region" description="Helical" evidence="9">
    <location>
        <begin position="559"/>
        <end position="578"/>
    </location>
</feature>
<dbReference type="PRINTS" id="PR01232">
    <property type="entry name" value="NAHCO3TRSPRT"/>
</dbReference>
<feature type="transmembrane region" description="Helical" evidence="9">
    <location>
        <begin position="473"/>
        <end position="491"/>
    </location>
</feature>
<accession>A0ABU7C4Y2</accession>
<feature type="compositionally biased region" description="Basic and acidic residues" evidence="10">
    <location>
        <begin position="811"/>
        <end position="822"/>
    </location>
</feature>
<keyword evidence="7 9" id="KW-0406">Ion transport</keyword>
<comment type="subcellular location">
    <subcellularLocation>
        <location evidence="1">Basolateral cell membrane</location>
        <topology evidence="1">Multi-pass membrane protein</topology>
    </subcellularLocation>
    <subcellularLocation>
        <location evidence="9">Membrane</location>
        <topology evidence="9">Multi-pass membrane protein</topology>
    </subcellularLocation>
</comment>
<name>A0ABU7C4Y2_9TELE</name>
<feature type="region of interest" description="Disordered" evidence="10">
    <location>
        <begin position="793"/>
        <end position="834"/>
    </location>
</feature>
<comment type="similarity">
    <text evidence="2 9">Belongs to the anion exchanger (TC 2.A.31) family.</text>
</comment>
<evidence type="ECO:0000256" key="1">
    <source>
        <dbReference type="ARBA" id="ARBA00004554"/>
    </source>
</evidence>
<dbReference type="Proteomes" id="UP001345963">
    <property type="component" value="Unassembled WGS sequence"/>
</dbReference>
<feature type="transmembrane region" description="Helical" evidence="9">
    <location>
        <begin position="511"/>
        <end position="529"/>
    </location>
</feature>
<evidence type="ECO:0000256" key="5">
    <source>
        <dbReference type="ARBA" id="ARBA00022692"/>
    </source>
</evidence>
<gene>
    <name evidence="13" type="primary">SLC4A5_1</name>
    <name evidence="13" type="ORF">ATANTOWER_000708</name>
</gene>
<evidence type="ECO:0000259" key="11">
    <source>
        <dbReference type="Pfam" id="PF00955"/>
    </source>
</evidence>
<feature type="region of interest" description="Disordered" evidence="10">
    <location>
        <begin position="870"/>
        <end position="892"/>
    </location>
</feature>
<keyword evidence="3 9" id="KW-0813">Transport</keyword>
<feature type="domain" description="Bicarbonate transporter-like transmembrane" evidence="11">
    <location>
        <begin position="234"/>
        <end position="787"/>
    </location>
</feature>
<dbReference type="Gene3D" id="3.40.930.10">
    <property type="entry name" value="Mannitol-specific EII, Chain A"/>
    <property type="match status" value="1"/>
</dbReference>
<feature type="transmembrane region" description="Helical" evidence="9">
    <location>
        <begin position="599"/>
        <end position="623"/>
    </location>
</feature>
<keyword evidence="8 9" id="KW-0472">Membrane</keyword>
<evidence type="ECO:0000256" key="8">
    <source>
        <dbReference type="ARBA" id="ARBA00023136"/>
    </source>
</evidence>
<dbReference type="Pfam" id="PF00955">
    <property type="entry name" value="HCO3_cotransp"/>
    <property type="match status" value="1"/>
</dbReference>
<evidence type="ECO:0000256" key="2">
    <source>
        <dbReference type="ARBA" id="ARBA00010993"/>
    </source>
</evidence>
<evidence type="ECO:0000313" key="14">
    <source>
        <dbReference type="Proteomes" id="UP001345963"/>
    </source>
</evidence>
<evidence type="ECO:0000313" key="13">
    <source>
        <dbReference type="EMBL" id="MED6256904.1"/>
    </source>
</evidence>
<evidence type="ECO:0000256" key="6">
    <source>
        <dbReference type="ARBA" id="ARBA00022989"/>
    </source>
</evidence>
<dbReference type="InterPro" id="IPR011531">
    <property type="entry name" value="HCO3_transpt-like_TM_dom"/>
</dbReference>
<dbReference type="EMBL" id="JAHUTI010078784">
    <property type="protein sequence ID" value="MED6256904.1"/>
    <property type="molecule type" value="Genomic_DNA"/>
</dbReference>
<dbReference type="PANTHER" id="PTHR11453:SF20">
    <property type="entry name" value="ELECTROGENIC SODIUM BICARBONATE COTRANSPORTER 4"/>
    <property type="match status" value="1"/>
</dbReference>
<dbReference type="NCBIfam" id="TIGR00834">
    <property type="entry name" value="ae"/>
    <property type="match status" value="1"/>
</dbReference>
<dbReference type="InterPro" id="IPR003024">
    <property type="entry name" value="Na/HCO3_transpt"/>
</dbReference>
<proteinExistence type="inferred from homology"/>
<organism evidence="13 14">
    <name type="scientific">Ataeniobius toweri</name>
    <dbReference type="NCBI Taxonomy" id="208326"/>
    <lineage>
        <taxon>Eukaryota</taxon>
        <taxon>Metazoa</taxon>
        <taxon>Chordata</taxon>
        <taxon>Craniata</taxon>
        <taxon>Vertebrata</taxon>
        <taxon>Euteleostomi</taxon>
        <taxon>Actinopterygii</taxon>
        <taxon>Neopterygii</taxon>
        <taxon>Teleostei</taxon>
        <taxon>Neoteleostei</taxon>
        <taxon>Acanthomorphata</taxon>
        <taxon>Ovalentaria</taxon>
        <taxon>Atherinomorphae</taxon>
        <taxon>Cyprinodontiformes</taxon>
        <taxon>Goodeidae</taxon>
        <taxon>Ataeniobius</taxon>
    </lineage>
</organism>
<feature type="transmembrane region" description="Helical" evidence="9">
    <location>
        <begin position="736"/>
        <end position="767"/>
    </location>
</feature>
<dbReference type="Gene3D" id="1.10.287.570">
    <property type="entry name" value="Helical hairpin bin"/>
    <property type="match status" value="1"/>
</dbReference>
<evidence type="ECO:0000256" key="7">
    <source>
        <dbReference type="ARBA" id="ARBA00023065"/>
    </source>
</evidence>
<dbReference type="InterPro" id="IPR003020">
    <property type="entry name" value="HCO3_transpt_euk"/>
</dbReference>
<dbReference type="Pfam" id="PF07565">
    <property type="entry name" value="Band_3_cyto"/>
    <property type="match status" value="1"/>
</dbReference>
<comment type="caution">
    <text evidence="13">The sequence shown here is derived from an EMBL/GenBank/DDBJ whole genome shotgun (WGS) entry which is preliminary data.</text>
</comment>
<keyword evidence="14" id="KW-1185">Reference proteome</keyword>
<dbReference type="PRINTS" id="PR01231">
    <property type="entry name" value="HCO3TRNSPORT"/>
</dbReference>
<evidence type="ECO:0000256" key="4">
    <source>
        <dbReference type="ARBA" id="ARBA00022475"/>
    </source>
</evidence>
<keyword evidence="6 9" id="KW-1133">Transmembrane helix</keyword>
<keyword evidence="5 9" id="KW-0812">Transmembrane</keyword>
<feature type="compositionally biased region" description="Basic and acidic residues" evidence="10">
    <location>
        <begin position="879"/>
        <end position="892"/>
    </location>
</feature>
<feature type="compositionally biased region" description="Basic residues" evidence="10">
    <location>
        <begin position="800"/>
        <end position="810"/>
    </location>
</feature>
<dbReference type="SUPFAM" id="SSF55804">
    <property type="entry name" value="Phoshotransferase/anion transport protein"/>
    <property type="match status" value="1"/>
</dbReference>
<feature type="transmembrane region" description="Helical" evidence="9">
    <location>
        <begin position="303"/>
        <end position="328"/>
    </location>
</feature>
<keyword evidence="4" id="KW-1003">Cell membrane</keyword>
<feature type="domain" description="Band 3 cytoplasmic" evidence="12">
    <location>
        <begin position="39"/>
        <end position="175"/>
    </location>
</feature>
<dbReference type="PANTHER" id="PTHR11453">
    <property type="entry name" value="ANION EXCHANGE PROTEIN"/>
    <property type="match status" value="1"/>
</dbReference>
<feature type="transmembrane region" description="Helical" evidence="9">
    <location>
        <begin position="659"/>
        <end position="678"/>
    </location>
</feature>
<evidence type="ECO:0000259" key="12">
    <source>
        <dbReference type="Pfam" id="PF07565"/>
    </source>
</evidence>
<feature type="transmembrane region" description="Helical" evidence="9">
    <location>
        <begin position="685"/>
        <end position="704"/>
    </location>
</feature>
<evidence type="ECO:0000256" key="3">
    <source>
        <dbReference type="ARBA" id="ARBA00022448"/>
    </source>
</evidence>
<feature type="transmembrane region" description="Helical" evidence="9">
    <location>
        <begin position="263"/>
        <end position="283"/>
    </location>
</feature>
<evidence type="ECO:0000256" key="9">
    <source>
        <dbReference type="RuleBase" id="RU362035"/>
    </source>
</evidence>
<dbReference type="InterPro" id="IPR013769">
    <property type="entry name" value="Band3_cytoplasmic_dom"/>
</dbReference>
<reference evidence="13 14" key="1">
    <citation type="submission" date="2021-07" db="EMBL/GenBank/DDBJ databases">
        <authorList>
            <person name="Palmer J.M."/>
        </authorList>
    </citation>
    <scope>NUCLEOTIDE SEQUENCE [LARGE SCALE GENOMIC DNA]</scope>
    <source>
        <strain evidence="13 14">AT_MEX2019</strain>
        <tissue evidence="13">Muscle</tissue>
    </source>
</reference>
<protein>
    <recommendedName>
        <fullName evidence="9">Anion exchange protein</fullName>
    </recommendedName>
</protein>
<dbReference type="InterPro" id="IPR016152">
    <property type="entry name" value="PTrfase/Anion_transptr"/>
</dbReference>